<sequence length="27" mass="3273">MNLSHLDEETDWNLSLVWLLFFFSVIC</sequence>
<evidence type="ECO:0000313" key="1">
    <source>
        <dbReference type="EMBL" id="MBW85130.1"/>
    </source>
</evidence>
<proteinExistence type="predicted"/>
<organism evidence="1">
    <name type="scientific">Rhizophora mucronata</name>
    <name type="common">Asiatic mangrove</name>
    <dbReference type="NCBI Taxonomy" id="61149"/>
    <lineage>
        <taxon>Eukaryota</taxon>
        <taxon>Viridiplantae</taxon>
        <taxon>Streptophyta</taxon>
        <taxon>Embryophyta</taxon>
        <taxon>Tracheophyta</taxon>
        <taxon>Spermatophyta</taxon>
        <taxon>Magnoliopsida</taxon>
        <taxon>eudicotyledons</taxon>
        <taxon>Gunneridae</taxon>
        <taxon>Pentapetalae</taxon>
        <taxon>rosids</taxon>
        <taxon>fabids</taxon>
        <taxon>Malpighiales</taxon>
        <taxon>Rhizophoraceae</taxon>
        <taxon>Rhizophora</taxon>
    </lineage>
</organism>
<name>A0A2P2IV75_RHIMU</name>
<dbReference type="EMBL" id="GGEC01004647">
    <property type="protein sequence ID" value="MBW85130.1"/>
    <property type="molecule type" value="Transcribed_RNA"/>
</dbReference>
<accession>A0A2P2IV75</accession>
<protein>
    <submittedName>
        <fullName evidence="1">Uncharacterized protein</fullName>
    </submittedName>
</protein>
<reference evidence="1" key="1">
    <citation type="submission" date="2018-02" db="EMBL/GenBank/DDBJ databases">
        <title>Rhizophora mucronata_Transcriptome.</title>
        <authorList>
            <person name="Meera S.P."/>
            <person name="Sreeshan A."/>
            <person name="Augustine A."/>
        </authorList>
    </citation>
    <scope>NUCLEOTIDE SEQUENCE</scope>
    <source>
        <tissue evidence="1">Leaf</tissue>
    </source>
</reference>
<dbReference type="AlphaFoldDB" id="A0A2P2IV75"/>